<evidence type="ECO:0000256" key="2">
    <source>
        <dbReference type="ARBA" id="ARBA00023163"/>
    </source>
</evidence>
<proteinExistence type="predicted"/>
<dbReference type="KEGG" id="nah:F5544_22210"/>
<keyword evidence="4" id="KW-1185">Reference proteome</keyword>
<organism evidence="3 4">
    <name type="scientific">Nocardia arthritidis</name>
    <dbReference type="NCBI Taxonomy" id="228602"/>
    <lineage>
        <taxon>Bacteria</taxon>
        <taxon>Bacillati</taxon>
        <taxon>Actinomycetota</taxon>
        <taxon>Actinomycetes</taxon>
        <taxon>Mycobacteriales</taxon>
        <taxon>Nocardiaceae</taxon>
        <taxon>Nocardia</taxon>
    </lineage>
</organism>
<evidence type="ECO:0000313" key="3">
    <source>
        <dbReference type="EMBL" id="QIS12304.1"/>
    </source>
</evidence>
<dbReference type="Proteomes" id="UP000503540">
    <property type="component" value="Chromosome"/>
</dbReference>
<sequence>MTHIGCHLVMAHRWLFLDGECDDARWAALAAHLAHCDTCLLEYRSAAGLKAALRRACGYEPAPATLPIRVRHALPYTLPTQETR</sequence>
<dbReference type="EMBL" id="CP046172">
    <property type="protein sequence ID" value="QIS12304.1"/>
    <property type="molecule type" value="Genomic_DNA"/>
</dbReference>
<dbReference type="InterPro" id="IPR041916">
    <property type="entry name" value="Anti_sigma_zinc_sf"/>
</dbReference>
<gene>
    <name evidence="3" type="ORF">F5544_22210</name>
</gene>
<accession>A0A6G9YGK2</accession>
<evidence type="ECO:0000313" key="4">
    <source>
        <dbReference type="Proteomes" id="UP000503540"/>
    </source>
</evidence>
<keyword evidence="1" id="KW-0805">Transcription regulation</keyword>
<reference evidence="3 4" key="1">
    <citation type="journal article" date="2019" name="ACS Chem. Biol.">
        <title>Identification and Mobilization of a Cryptic Antibiotic Biosynthesis Gene Locus from a Human-Pathogenic Nocardia Isolate.</title>
        <authorList>
            <person name="Herisse M."/>
            <person name="Ishida K."/>
            <person name="Porter J.L."/>
            <person name="Howden B."/>
            <person name="Hertweck C."/>
            <person name="Stinear T.P."/>
            <person name="Pidot S.J."/>
        </authorList>
    </citation>
    <scope>NUCLEOTIDE SEQUENCE [LARGE SCALE GENOMIC DNA]</scope>
    <source>
        <strain evidence="3 4">AUSMDU00012717</strain>
    </source>
</reference>
<dbReference type="Gene3D" id="1.10.10.1320">
    <property type="entry name" value="Anti-sigma factor, zinc-finger domain"/>
    <property type="match status" value="1"/>
</dbReference>
<name>A0A6G9YGK2_9NOCA</name>
<keyword evidence="2" id="KW-0804">Transcription</keyword>
<protein>
    <submittedName>
        <fullName evidence="3">Mycothiol system anti-sigma-R factor</fullName>
    </submittedName>
</protein>
<dbReference type="RefSeq" id="WP_167475006.1">
    <property type="nucleotide sequence ID" value="NZ_CP046172.1"/>
</dbReference>
<evidence type="ECO:0000256" key="1">
    <source>
        <dbReference type="ARBA" id="ARBA00023015"/>
    </source>
</evidence>
<dbReference type="AlphaFoldDB" id="A0A6G9YGK2"/>